<name>A0ABN7P8G3_TIMPD</name>
<comment type="similarity">
    <text evidence="2 4">Belongs to the AB hydrolase superfamily. Lipase family.</text>
</comment>
<evidence type="ECO:0000256" key="3">
    <source>
        <dbReference type="ARBA" id="ARBA00022525"/>
    </source>
</evidence>
<dbReference type="Pfam" id="PF00151">
    <property type="entry name" value="Lipase"/>
    <property type="match status" value="1"/>
</dbReference>
<evidence type="ECO:0000256" key="1">
    <source>
        <dbReference type="ARBA" id="ARBA00004613"/>
    </source>
</evidence>
<gene>
    <name evidence="6" type="ORF">TPAB3V08_LOCUS9930</name>
</gene>
<reference evidence="6" key="1">
    <citation type="submission" date="2021-03" db="EMBL/GenBank/DDBJ databases">
        <authorList>
            <person name="Tran Van P."/>
        </authorList>
    </citation>
    <scope>NUCLEOTIDE SEQUENCE</scope>
</reference>
<dbReference type="PANTHER" id="PTHR11610:SF173">
    <property type="entry name" value="LIPASE DOMAIN-CONTAINING PROTEIN-RELATED"/>
    <property type="match status" value="1"/>
</dbReference>
<evidence type="ECO:0000313" key="6">
    <source>
        <dbReference type="EMBL" id="CAG2062982.1"/>
    </source>
</evidence>
<dbReference type="Gene3D" id="3.40.50.1820">
    <property type="entry name" value="alpha/beta hydrolase"/>
    <property type="match status" value="1"/>
</dbReference>
<evidence type="ECO:0000313" key="7">
    <source>
        <dbReference type="Proteomes" id="UP001153148"/>
    </source>
</evidence>
<dbReference type="InterPro" id="IPR000734">
    <property type="entry name" value="TAG_lipase"/>
</dbReference>
<dbReference type="InterPro" id="IPR013818">
    <property type="entry name" value="Lipase"/>
</dbReference>
<dbReference type="InterPro" id="IPR029058">
    <property type="entry name" value="AB_hydrolase_fold"/>
</dbReference>
<feature type="domain" description="Lipase" evidence="5">
    <location>
        <begin position="24"/>
        <end position="83"/>
    </location>
</feature>
<evidence type="ECO:0000256" key="2">
    <source>
        <dbReference type="ARBA" id="ARBA00010701"/>
    </source>
</evidence>
<organism evidence="6 7">
    <name type="scientific">Timema podura</name>
    <name type="common">Walking stick</name>
    <dbReference type="NCBI Taxonomy" id="61482"/>
    <lineage>
        <taxon>Eukaryota</taxon>
        <taxon>Metazoa</taxon>
        <taxon>Ecdysozoa</taxon>
        <taxon>Arthropoda</taxon>
        <taxon>Hexapoda</taxon>
        <taxon>Insecta</taxon>
        <taxon>Pterygota</taxon>
        <taxon>Neoptera</taxon>
        <taxon>Polyneoptera</taxon>
        <taxon>Phasmatodea</taxon>
        <taxon>Timematodea</taxon>
        <taxon>Timematoidea</taxon>
        <taxon>Timematidae</taxon>
        <taxon>Timema</taxon>
    </lineage>
</organism>
<dbReference type="EMBL" id="CAJPIN010023550">
    <property type="protein sequence ID" value="CAG2062982.1"/>
    <property type="molecule type" value="Genomic_DNA"/>
</dbReference>
<proteinExistence type="inferred from homology"/>
<protein>
    <recommendedName>
        <fullName evidence="5">Lipase domain-containing protein</fullName>
    </recommendedName>
</protein>
<keyword evidence="3" id="KW-0964">Secreted</keyword>
<keyword evidence="7" id="KW-1185">Reference proteome</keyword>
<dbReference type="SUPFAM" id="SSF53474">
    <property type="entry name" value="alpha/beta-Hydrolases"/>
    <property type="match status" value="1"/>
</dbReference>
<evidence type="ECO:0000259" key="5">
    <source>
        <dbReference type="Pfam" id="PF00151"/>
    </source>
</evidence>
<feature type="non-terminal residue" evidence="6">
    <location>
        <position position="87"/>
    </location>
</feature>
<evidence type="ECO:0000256" key="4">
    <source>
        <dbReference type="RuleBase" id="RU004262"/>
    </source>
</evidence>
<accession>A0ABN7P8G3</accession>
<comment type="subcellular location">
    <subcellularLocation>
        <location evidence="1">Secreted</location>
    </subcellularLocation>
</comment>
<comment type="caution">
    <text evidence="6">The sequence shown here is derived from an EMBL/GenBank/DDBJ whole genome shotgun (WGS) entry which is preliminary data.</text>
</comment>
<dbReference type="PANTHER" id="PTHR11610">
    <property type="entry name" value="LIPASE"/>
    <property type="match status" value="1"/>
</dbReference>
<dbReference type="Proteomes" id="UP001153148">
    <property type="component" value="Unassembled WGS sequence"/>
</dbReference>
<sequence length="87" mass="9375">MTLVHADKLVRRTIPFLDSIKESKGLDPAGPLYINVAPEHHLDAGDAAHVQVIHTNGGTLGWRDDLGDIDFYPNGGSKQEGCGLDLI</sequence>